<dbReference type="Proteomes" id="UP001289645">
    <property type="component" value="Unassembled WGS sequence"/>
</dbReference>
<comment type="caution">
    <text evidence="1">The sequence shown here is derived from an EMBL/GenBank/DDBJ whole genome shotgun (WGS) entry which is preliminary data.</text>
</comment>
<reference evidence="1 2" key="1">
    <citation type="journal article" date="2021" name="Chemosphere">
        <title>Bioballs carrying a syntrophic Rhodococcus and Mycolicibacterium consortium for simultaneous sorption and biodegradation of fuel oil in contaminated freshwater.</title>
        <authorList>
            <person name="Naloka K."/>
            <person name="Polrit D."/>
            <person name="Muangchinda C."/>
            <person name="Thoetkiattikul H."/>
            <person name="Pinyakong O."/>
        </authorList>
    </citation>
    <scope>NUCLEOTIDE SEQUENCE [LARGE SCALE GENOMIC DNA]</scope>
    <source>
        <strain evidence="1 2">J101</strain>
    </source>
</reference>
<protein>
    <submittedName>
        <fullName evidence="1">MFS transporter</fullName>
    </submittedName>
</protein>
<gene>
    <name evidence="1" type="ORF">OHX15_14420</name>
</gene>
<accession>A0ACC6MHW0</accession>
<evidence type="ECO:0000313" key="1">
    <source>
        <dbReference type="EMBL" id="MDZ5086580.1"/>
    </source>
</evidence>
<evidence type="ECO:0000313" key="2">
    <source>
        <dbReference type="Proteomes" id="UP001289645"/>
    </source>
</evidence>
<keyword evidence="2" id="KW-1185">Reference proteome</keyword>
<organism evidence="1 2">
    <name type="scientific">Mycolicibacterium parafortuitum</name>
    <name type="common">Mycobacterium parafortuitum</name>
    <dbReference type="NCBI Taxonomy" id="39692"/>
    <lineage>
        <taxon>Bacteria</taxon>
        <taxon>Bacillati</taxon>
        <taxon>Actinomycetota</taxon>
        <taxon>Actinomycetes</taxon>
        <taxon>Mycobacteriales</taxon>
        <taxon>Mycobacteriaceae</taxon>
        <taxon>Mycolicibacterium</taxon>
    </lineage>
</organism>
<proteinExistence type="predicted"/>
<dbReference type="EMBL" id="JAOXLN010000014">
    <property type="protein sequence ID" value="MDZ5086580.1"/>
    <property type="molecule type" value="Genomic_DNA"/>
</dbReference>
<name>A0ACC6MHW0_MYCPF</name>
<sequence length="574" mass="60613">MSTEIEPADKTTRAGSRFDLDHPRYKWVALSNTTLGTLLAAVNASIVLISLPAIFRGIDLNPLSPGNISYLLWMLMGYLVVTAVLVVPFGRLGDMFGRVRIYNIGFAVFTVAAIALSFDPFHLGAGAVWLIVWRVVQGVGGAMLMASSSAILTDAFPANQRGMALGVNMVTAVAGSFLGLLIGGALAEWHWQAIFWVGVPIGLAGTIWSMRSLREIGQRTPGRLDWAGTLTFGVGLTVLLIGITYGIQPYGQSTTGWTNPAVLGSIVAGLVLLVAFCVVELKVAQPMVNIRLFRSTAFGMGNLAGLMSSVGRGGLQFMLIIWLQGIWLPLRGYDFESTPLWAAIYMLPITVGFLLAGPIAGALSDRYGARPLTVGGMALMAVSFIALVMIPVDFDYRVFALLIFLNGVGGGIFTAPNTAAIMSSVPAAERGAASGVRATFFNAGSSLSIGIFFSLMIVGLANTLPGALSSGLQEQGVSASVAQQVADLPPVGSLFAAFLGYNPIAEVLEPYHALQQPGVNAEELTGQTFFPHLIIEPFHAGLTVVFIAAAVMMVIGMVASLFNPGRYAEDVTAD</sequence>